<dbReference type="KEGG" id="gmw:113521841"/>
<dbReference type="RefSeq" id="XP_031765878.2">
    <property type="nucleotide sequence ID" value="XM_031910018.2"/>
</dbReference>
<dbReference type="PANTHER" id="PTHR21549">
    <property type="entry name" value="MUTATED IN BLADDER CANCER 1"/>
    <property type="match status" value="1"/>
</dbReference>
<dbReference type="InterPro" id="IPR039902">
    <property type="entry name" value="CCDC148/CCDC112"/>
</dbReference>
<protein>
    <submittedName>
        <fullName evidence="3">Uncharacterized protein LOC113521841</fullName>
    </submittedName>
</protein>
<gene>
    <name evidence="3" type="primary">LOC113521841</name>
</gene>
<dbReference type="AlphaFoldDB" id="A0A6J3BWT1"/>
<organism evidence="2 3">
    <name type="scientific">Galleria mellonella</name>
    <name type="common">Greater wax moth</name>
    <dbReference type="NCBI Taxonomy" id="7137"/>
    <lineage>
        <taxon>Eukaryota</taxon>
        <taxon>Metazoa</taxon>
        <taxon>Ecdysozoa</taxon>
        <taxon>Arthropoda</taxon>
        <taxon>Hexapoda</taxon>
        <taxon>Insecta</taxon>
        <taxon>Pterygota</taxon>
        <taxon>Neoptera</taxon>
        <taxon>Endopterygota</taxon>
        <taxon>Lepidoptera</taxon>
        <taxon>Glossata</taxon>
        <taxon>Ditrysia</taxon>
        <taxon>Pyraloidea</taxon>
        <taxon>Pyralidae</taxon>
        <taxon>Galleriinae</taxon>
        <taxon>Galleria</taxon>
    </lineage>
</organism>
<sequence length="427" mass="50500">MHNNYTSCSLFTDNYSESNIMAKIRRLKIQEDLITQNINKYNTKIRNTEYANMRHKTNCEYKDFISRLQNSYTEIKNLFESVKTIAHSRETLQSVGIDDVKNDVFGLETKIKEFKLYLHSKLNSLKSNEQHLIKDIHTIAHQSAKTKTLKKLNNKSYNDIIPSPVKTIINSPFKCIEVQEFQNFIAAYRRYGGWNEYNHNIFVRLWKKYFDTEKYLDSTYQYSSSENFPNIVGDLVEKIPGTTKDEIIAHIEWYIKYLYLKDRQQKALDKWKTNKKKINKCHRILQNQKTIGQEELAKASTKRICGNRLEKYQNVKRTNSEDEKPTENTISSDIFEDECEMSLLNLFDEKQIFSDLLTDVDNNKTSKDCTNIRKNDKLLHRLSKPTKQWRERCNTKLDTSTAYHQINSIDNTGKLGVPKWRLSFREE</sequence>
<accession>A0A6J3BWT1</accession>
<proteinExistence type="predicted"/>
<evidence type="ECO:0000313" key="2">
    <source>
        <dbReference type="Proteomes" id="UP001652740"/>
    </source>
</evidence>
<keyword evidence="2" id="KW-1185">Reference proteome</keyword>
<reference evidence="3" key="1">
    <citation type="submission" date="2025-08" db="UniProtKB">
        <authorList>
            <consortium name="RefSeq"/>
        </authorList>
    </citation>
    <scope>IDENTIFICATION</scope>
    <source>
        <tissue evidence="3">Whole larvae</tissue>
    </source>
</reference>
<keyword evidence="1" id="KW-0175">Coiled coil</keyword>
<name>A0A6J3BWT1_GALME</name>
<evidence type="ECO:0000313" key="3">
    <source>
        <dbReference type="RefSeq" id="XP_031765878.2"/>
    </source>
</evidence>
<dbReference type="GeneID" id="113521841"/>
<dbReference type="PANTHER" id="PTHR21549:SF0">
    <property type="entry name" value="COILED-COIL DOMAIN-CONTAINING PROTEIN 112"/>
    <property type="match status" value="1"/>
</dbReference>
<dbReference type="InParanoid" id="A0A6J3BWT1"/>
<dbReference type="Proteomes" id="UP001652740">
    <property type="component" value="Unplaced"/>
</dbReference>
<evidence type="ECO:0000256" key="1">
    <source>
        <dbReference type="ARBA" id="ARBA00023054"/>
    </source>
</evidence>